<evidence type="ECO:0008006" key="4">
    <source>
        <dbReference type="Google" id="ProtNLM"/>
    </source>
</evidence>
<reference evidence="2 3" key="1">
    <citation type="submission" date="2016-11" db="EMBL/GenBank/DDBJ databases">
        <authorList>
            <person name="Jaros S."/>
            <person name="Januszkiewicz K."/>
            <person name="Wedrychowicz H."/>
        </authorList>
    </citation>
    <scope>NUCLEOTIDE SEQUENCE [LARGE SCALE GENOMIC DNA]</scope>
    <source>
        <strain evidence="2 3">DSM 784</strain>
    </source>
</reference>
<dbReference type="InterPro" id="IPR021257">
    <property type="entry name" value="DUF2809"/>
</dbReference>
<name>A0A1K1S1D4_9BACT</name>
<sequence>MLDLLGNVVVYQFKFSIFKNHPSPACLIKFKSCSLIPLNYIPILALMLKFSLKYFLLALALFITEVLIALYVHDSFIRPYVGDYLVVIFIYCVVRSIYQAPVKPVAAGVLIFSYLIEMGQYFNLVGMLGLQHNRAARIIIGTSFAWSDIVAYTLGILTVLLVEKKR</sequence>
<protein>
    <recommendedName>
        <fullName evidence="4">DUF2809 domain-containing protein</fullName>
    </recommendedName>
</protein>
<gene>
    <name evidence="2" type="ORF">SAMN05661012_04592</name>
</gene>
<feature type="transmembrane region" description="Helical" evidence="1">
    <location>
        <begin position="135"/>
        <end position="162"/>
    </location>
</feature>
<dbReference type="Pfam" id="PF10990">
    <property type="entry name" value="DUF2809"/>
    <property type="match status" value="1"/>
</dbReference>
<evidence type="ECO:0000313" key="3">
    <source>
        <dbReference type="Proteomes" id="UP000183788"/>
    </source>
</evidence>
<organism evidence="2 3">
    <name type="scientific">Chitinophaga sancti</name>
    <dbReference type="NCBI Taxonomy" id="1004"/>
    <lineage>
        <taxon>Bacteria</taxon>
        <taxon>Pseudomonadati</taxon>
        <taxon>Bacteroidota</taxon>
        <taxon>Chitinophagia</taxon>
        <taxon>Chitinophagales</taxon>
        <taxon>Chitinophagaceae</taxon>
        <taxon>Chitinophaga</taxon>
    </lineage>
</organism>
<dbReference type="Proteomes" id="UP000183788">
    <property type="component" value="Unassembled WGS sequence"/>
</dbReference>
<keyword evidence="1" id="KW-0472">Membrane</keyword>
<feature type="transmembrane region" description="Helical" evidence="1">
    <location>
        <begin position="79"/>
        <end position="98"/>
    </location>
</feature>
<proteinExistence type="predicted"/>
<feature type="transmembrane region" description="Helical" evidence="1">
    <location>
        <begin position="54"/>
        <end position="73"/>
    </location>
</feature>
<dbReference type="EMBL" id="FPIZ01000016">
    <property type="protein sequence ID" value="SFW78161.1"/>
    <property type="molecule type" value="Genomic_DNA"/>
</dbReference>
<keyword evidence="1" id="KW-1133">Transmembrane helix</keyword>
<keyword evidence="1" id="KW-0812">Transmembrane</keyword>
<dbReference type="AlphaFoldDB" id="A0A1K1S1D4"/>
<accession>A0A1K1S1D4</accession>
<evidence type="ECO:0000313" key="2">
    <source>
        <dbReference type="EMBL" id="SFW78161.1"/>
    </source>
</evidence>
<dbReference type="STRING" id="1004.SAMN05661012_04592"/>
<feature type="transmembrane region" description="Helical" evidence="1">
    <location>
        <begin position="105"/>
        <end position="123"/>
    </location>
</feature>
<evidence type="ECO:0000256" key="1">
    <source>
        <dbReference type="SAM" id="Phobius"/>
    </source>
</evidence>